<keyword evidence="1" id="KW-0472">Membrane</keyword>
<name>A0A9D9N571_9BACT</name>
<keyword evidence="1" id="KW-1133">Transmembrane helix</keyword>
<protein>
    <submittedName>
        <fullName evidence="2">ABC transporter permease subunit</fullName>
    </submittedName>
</protein>
<keyword evidence="1" id="KW-0812">Transmembrane</keyword>
<organism evidence="2 3">
    <name type="scientific">Candidatus Gallipaludibacter merdavium</name>
    <dbReference type="NCBI Taxonomy" id="2840839"/>
    <lineage>
        <taxon>Bacteria</taxon>
        <taxon>Pseudomonadati</taxon>
        <taxon>Bacteroidota</taxon>
        <taxon>Bacteroidia</taxon>
        <taxon>Bacteroidales</taxon>
        <taxon>Candidatus Gallipaludibacter</taxon>
    </lineage>
</organism>
<reference evidence="2" key="1">
    <citation type="submission" date="2020-10" db="EMBL/GenBank/DDBJ databases">
        <authorList>
            <person name="Gilroy R."/>
        </authorList>
    </citation>
    <scope>NUCLEOTIDE SEQUENCE</scope>
    <source>
        <strain evidence="2">G3-3990</strain>
    </source>
</reference>
<feature type="transmembrane region" description="Helical" evidence="1">
    <location>
        <begin position="14"/>
        <end position="35"/>
    </location>
</feature>
<dbReference type="GO" id="GO:0005886">
    <property type="term" value="C:plasma membrane"/>
    <property type="evidence" value="ECO:0007669"/>
    <property type="project" value="UniProtKB-SubCell"/>
</dbReference>
<gene>
    <name evidence="2" type="ORF">IAA73_10370</name>
</gene>
<evidence type="ECO:0000313" key="2">
    <source>
        <dbReference type="EMBL" id="MBO8460714.1"/>
    </source>
</evidence>
<dbReference type="GO" id="GO:0140359">
    <property type="term" value="F:ABC-type transporter activity"/>
    <property type="evidence" value="ECO:0007669"/>
    <property type="project" value="InterPro"/>
</dbReference>
<evidence type="ECO:0000256" key="1">
    <source>
        <dbReference type="SAM" id="Phobius"/>
    </source>
</evidence>
<proteinExistence type="predicted"/>
<dbReference type="Proteomes" id="UP000823641">
    <property type="component" value="Unassembled WGS sequence"/>
</dbReference>
<evidence type="ECO:0000313" key="3">
    <source>
        <dbReference type="Proteomes" id="UP000823641"/>
    </source>
</evidence>
<dbReference type="Pfam" id="PF12679">
    <property type="entry name" value="ABC2_membrane_2"/>
    <property type="match status" value="1"/>
</dbReference>
<comment type="caution">
    <text evidence="2">The sequence shown here is derived from an EMBL/GenBank/DDBJ whole genome shotgun (WGS) entry which is preliminary data.</text>
</comment>
<feature type="transmembrane region" description="Helical" evidence="1">
    <location>
        <begin position="229"/>
        <end position="253"/>
    </location>
</feature>
<accession>A0A9D9N571</accession>
<feature type="transmembrane region" description="Helical" evidence="1">
    <location>
        <begin position="192"/>
        <end position="209"/>
    </location>
</feature>
<dbReference type="AlphaFoldDB" id="A0A9D9N571"/>
<dbReference type="EMBL" id="JADIMG010000097">
    <property type="protein sequence ID" value="MBO8460714.1"/>
    <property type="molecule type" value="Genomic_DNA"/>
</dbReference>
<feature type="transmembrane region" description="Helical" evidence="1">
    <location>
        <begin position="80"/>
        <end position="99"/>
    </location>
</feature>
<feature type="transmembrane region" description="Helical" evidence="1">
    <location>
        <begin position="120"/>
        <end position="145"/>
    </location>
</feature>
<sequence>MNKFLFAYNIRQNALLFLIILSVLLLYFSIIIPMYDPAGNEDLIAMASMKMSPEMLKAFGFTITPNVSLTSFLASYLYGMLMIIIPMIYTCICANRLVAQHTDKGSMAFLLSAPISRKRIVATQALFLLLSTFMLLLCITLFAIVYSNIKFPGLLDVRAFIALNWALFALMSFISGIAFMASVCADTTQASLAFGLGVPLFFYVVKMAADATDYTFLKYLTFYSLFDYSAIAATEASFVQVFIFLFAALLLYCTSIFCFSQKQLAV</sequence>
<feature type="transmembrane region" description="Helical" evidence="1">
    <location>
        <begin position="165"/>
        <end position="185"/>
    </location>
</feature>
<reference evidence="2" key="2">
    <citation type="journal article" date="2021" name="PeerJ">
        <title>Extensive microbial diversity within the chicken gut microbiome revealed by metagenomics and culture.</title>
        <authorList>
            <person name="Gilroy R."/>
            <person name="Ravi A."/>
            <person name="Getino M."/>
            <person name="Pursley I."/>
            <person name="Horton D.L."/>
            <person name="Alikhan N.F."/>
            <person name="Baker D."/>
            <person name="Gharbi K."/>
            <person name="Hall N."/>
            <person name="Watson M."/>
            <person name="Adriaenssens E.M."/>
            <person name="Foster-Nyarko E."/>
            <person name="Jarju S."/>
            <person name="Secka A."/>
            <person name="Antonio M."/>
            <person name="Oren A."/>
            <person name="Chaudhuri R.R."/>
            <person name="La Ragione R."/>
            <person name="Hildebrand F."/>
            <person name="Pallen M.J."/>
        </authorList>
    </citation>
    <scope>NUCLEOTIDE SEQUENCE</scope>
    <source>
        <strain evidence="2">G3-3990</strain>
    </source>
</reference>